<evidence type="ECO:0000256" key="1">
    <source>
        <dbReference type="ARBA" id="ARBA00023270"/>
    </source>
</evidence>
<protein>
    <recommendedName>
        <fullName evidence="5">Transaldolase</fullName>
    </recommendedName>
</protein>
<dbReference type="InterPro" id="IPR001585">
    <property type="entry name" value="TAL/FSA"/>
</dbReference>
<comment type="caution">
    <text evidence="3">The sequence shown here is derived from an EMBL/GenBank/DDBJ whole genome shotgun (WGS) entry which is preliminary data.</text>
</comment>
<feature type="region of interest" description="Disordered" evidence="2">
    <location>
        <begin position="1"/>
        <end position="23"/>
    </location>
</feature>
<proteinExistence type="predicted"/>
<dbReference type="AlphaFoldDB" id="A0A3M0GWV6"/>
<accession>A0A3M0GWV6</accession>
<evidence type="ECO:0000256" key="2">
    <source>
        <dbReference type="SAM" id="MobiDB-lite"/>
    </source>
</evidence>
<dbReference type="InterPro" id="IPR013785">
    <property type="entry name" value="Aldolase_TIM"/>
</dbReference>
<dbReference type="PANTHER" id="PTHR10683:SF40">
    <property type="entry name" value="FRUCTOSE-6-PHOSPHATE ALDOLASE 1-RELATED"/>
    <property type="match status" value="1"/>
</dbReference>
<dbReference type="Gene3D" id="3.20.20.70">
    <property type="entry name" value="Aldolase class I"/>
    <property type="match status" value="1"/>
</dbReference>
<evidence type="ECO:0000313" key="3">
    <source>
        <dbReference type="EMBL" id="RMB61846.1"/>
    </source>
</evidence>
<reference evidence="3 4" key="1">
    <citation type="submission" date="2018-10" db="EMBL/GenBank/DDBJ databases">
        <title>Tessaracoccus antarcticuss sp. nov., isolated from sediment.</title>
        <authorList>
            <person name="Zhou L.Y."/>
            <person name="Du Z.J."/>
        </authorList>
    </citation>
    <scope>NUCLEOTIDE SEQUENCE [LARGE SCALE GENOMIC DNA]</scope>
    <source>
        <strain evidence="3 4">JDX10</strain>
    </source>
</reference>
<evidence type="ECO:0008006" key="5">
    <source>
        <dbReference type="Google" id="ProtNLM"/>
    </source>
</evidence>
<keyword evidence="1" id="KW-0704">Schiff base</keyword>
<dbReference type="PANTHER" id="PTHR10683">
    <property type="entry name" value="TRANSALDOLASE"/>
    <property type="match status" value="1"/>
</dbReference>
<keyword evidence="4" id="KW-1185">Reference proteome</keyword>
<dbReference type="EMBL" id="REFW01000001">
    <property type="protein sequence ID" value="RMB61846.1"/>
    <property type="molecule type" value="Genomic_DNA"/>
</dbReference>
<organism evidence="3 4">
    <name type="scientific">Tessaracoccus antarcticus</name>
    <dbReference type="NCBI Taxonomy" id="2479848"/>
    <lineage>
        <taxon>Bacteria</taxon>
        <taxon>Bacillati</taxon>
        <taxon>Actinomycetota</taxon>
        <taxon>Actinomycetes</taxon>
        <taxon>Propionibacteriales</taxon>
        <taxon>Propionibacteriaceae</taxon>
        <taxon>Tessaracoccus</taxon>
    </lineage>
</organism>
<sequence>MAMTLNRSTGPGRTSQIPASTPSDDIRFFIDSADRAACEPWLNIGMFSGVTTNPQLMREASRHISDIKDIYNWARDAGAREVCFQAWGPTVEDQYRSAMEIREIAPSATIKVPCTRVGAQTISRLRDQDVPVLLTAVYSAKQALIGSALGVKYIAPYFNRMFRAGLDGTEEITHMIRAIPQDGTGPMIMAASIKSAKHLVTLTDIGVRVFTVSPEVLDDLFTDDLTDKAVGDFETFMIDVR</sequence>
<dbReference type="Pfam" id="PF00923">
    <property type="entry name" value="TAL_FSA"/>
    <property type="match status" value="1"/>
</dbReference>
<gene>
    <name evidence="3" type="ORF">EAX62_04365</name>
</gene>
<dbReference type="Proteomes" id="UP000275256">
    <property type="component" value="Unassembled WGS sequence"/>
</dbReference>
<dbReference type="SUPFAM" id="SSF51569">
    <property type="entry name" value="Aldolase"/>
    <property type="match status" value="1"/>
</dbReference>
<dbReference type="GO" id="GO:0005975">
    <property type="term" value="P:carbohydrate metabolic process"/>
    <property type="evidence" value="ECO:0007669"/>
    <property type="project" value="InterPro"/>
</dbReference>
<evidence type="ECO:0000313" key="4">
    <source>
        <dbReference type="Proteomes" id="UP000275256"/>
    </source>
</evidence>
<name>A0A3M0GWV6_9ACTN</name>